<keyword evidence="2" id="KW-1185">Reference proteome</keyword>
<proteinExistence type="predicted"/>
<comment type="caution">
    <text evidence="1">The sequence shown here is derived from an EMBL/GenBank/DDBJ whole genome shotgun (WGS) entry which is preliminary data.</text>
</comment>
<organism evidence="1 2">
    <name type="scientific">Xanthomonas sacchari</name>
    <dbReference type="NCBI Taxonomy" id="56458"/>
    <lineage>
        <taxon>Bacteria</taxon>
        <taxon>Pseudomonadati</taxon>
        <taxon>Pseudomonadota</taxon>
        <taxon>Gammaproteobacteria</taxon>
        <taxon>Lysobacterales</taxon>
        <taxon>Lysobacteraceae</taxon>
        <taxon>Xanthomonas</taxon>
    </lineage>
</organism>
<evidence type="ECO:0000313" key="2">
    <source>
        <dbReference type="Proteomes" id="UP001320843"/>
    </source>
</evidence>
<dbReference type="Proteomes" id="UP001320843">
    <property type="component" value="Unassembled WGS sequence"/>
</dbReference>
<evidence type="ECO:0000313" key="1">
    <source>
        <dbReference type="EMBL" id="MCW0399244.1"/>
    </source>
</evidence>
<name>A0ABT3DWD0_9XANT</name>
<accession>A0ABT3DWD0</accession>
<gene>
    <name evidence="1" type="ORF">NB700_001800</name>
</gene>
<reference evidence="1 2" key="1">
    <citation type="submission" date="2022-06" db="EMBL/GenBank/DDBJ databases">
        <title>Dynamics of rice microbiomes reveals core vertical transmitted seed endophytes.</title>
        <authorList>
            <person name="Liao K."/>
            <person name="Zhang X."/>
        </authorList>
    </citation>
    <scope>NUCLEOTIDE SEQUENCE [LARGE SCALE GENOMIC DNA]</scope>
    <source>
        <strain evidence="1 2">YT10-10-1</strain>
    </source>
</reference>
<dbReference type="EMBL" id="JANFWR010000010">
    <property type="protein sequence ID" value="MCW0399244.1"/>
    <property type="molecule type" value="Genomic_DNA"/>
</dbReference>
<sequence length="117" mass="12674">MPPKDQRAINSRFARRDAACVDQAKAYTRAEALALLDGEGDIHSITLGVAVSGAHLDRRKVEKLLASESVAYGVLPGTIAADLDHCLAIWTHDRDGDGEAGRWLYMETAPNTARDNT</sequence>
<protein>
    <submittedName>
        <fullName evidence="1">Uncharacterized protein</fullName>
    </submittedName>
</protein>